<accession>A0A193LKK0</accession>
<evidence type="ECO:0000256" key="3">
    <source>
        <dbReference type="ARBA" id="ARBA00022692"/>
    </source>
</evidence>
<keyword evidence="4 6" id="KW-1133">Transmembrane helix</keyword>
<dbReference type="Pfam" id="PF04024">
    <property type="entry name" value="PspC"/>
    <property type="match status" value="1"/>
</dbReference>
<dbReference type="AlphaFoldDB" id="A0A193LKK0"/>
<evidence type="ECO:0000313" key="9">
    <source>
        <dbReference type="Proteomes" id="UP000092695"/>
    </source>
</evidence>
<evidence type="ECO:0000256" key="6">
    <source>
        <dbReference type="SAM" id="Phobius"/>
    </source>
</evidence>
<feature type="transmembrane region" description="Helical" evidence="6">
    <location>
        <begin position="12"/>
        <end position="32"/>
    </location>
</feature>
<proteinExistence type="predicted"/>
<dbReference type="EMBL" id="CP016268">
    <property type="protein sequence ID" value="ANO52929.1"/>
    <property type="molecule type" value="Genomic_DNA"/>
</dbReference>
<sequence length="122" mass="14048">MSTRRFYRDSRRGMIGGVCAGIADYFAFNLTATRILTVVMLISFMPVTLLAYFGCVMLVPSDRGLTRQESYDPGFRKAMRSNPANTLADVKRKFQKLDSRLARLERYVTSSRFNLDQEFRNL</sequence>
<evidence type="ECO:0000313" key="8">
    <source>
        <dbReference type="EMBL" id="ANO52929.1"/>
    </source>
</evidence>
<dbReference type="STRING" id="1548547.BA177_02365"/>
<protein>
    <recommendedName>
        <fullName evidence="7">Phage shock protein PspC N-terminal domain-containing protein</fullName>
    </recommendedName>
</protein>
<dbReference type="NCBIfam" id="TIGR02978">
    <property type="entry name" value="phageshock_pspC"/>
    <property type="match status" value="1"/>
</dbReference>
<evidence type="ECO:0000256" key="4">
    <source>
        <dbReference type="ARBA" id="ARBA00022989"/>
    </source>
</evidence>
<feature type="transmembrane region" description="Helical" evidence="6">
    <location>
        <begin position="38"/>
        <end position="59"/>
    </location>
</feature>
<reference evidence="8 9" key="1">
    <citation type="submission" date="2016-06" db="EMBL/GenBank/DDBJ databases">
        <title>Complete genome sequence of a deep-branching marine Gamma Proteobacterium Woeseia oceani type strain XK5.</title>
        <authorList>
            <person name="Mu D."/>
            <person name="Du Z."/>
        </authorList>
    </citation>
    <scope>NUCLEOTIDE SEQUENCE [LARGE SCALE GENOMIC DNA]</scope>
    <source>
        <strain evidence="8 9">XK5</strain>
    </source>
</reference>
<evidence type="ECO:0000256" key="2">
    <source>
        <dbReference type="ARBA" id="ARBA00022475"/>
    </source>
</evidence>
<dbReference type="PANTHER" id="PTHR33885">
    <property type="entry name" value="PHAGE SHOCK PROTEIN C"/>
    <property type="match status" value="1"/>
</dbReference>
<organism evidence="8 9">
    <name type="scientific">Woeseia oceani</name>
    <dbReference type="NCBI Taxonomy" id="1548547"/>
    <lineage>
        <taxon>Bacteria</taxon>
        <taxon>Pseudomonadati</taxon>
        <taxon>Pseudomonadota</taxon>
        <taxon>Gammaproteobacteria</taxon>
        <taxon>Woeseiales</taxon>
        <taxon>Woeseiaceae</taxon>
        <taxon>Woeseia</taxon>
    </lineage>
</organism>
<dbReference type="GO" id="GO:0005886">
    <property type="term" value="C:plasma membrane"/>
    <property type="evidence" value="ECO:0007669"/>
    <property type="project" value="UniProtKB-SubCell"/>
</dbReference>
<keyword evidence="9" id="KW-1185">Reference proteome</keyword>
<keyword evidence="5 6" id="KW-0472">Membrane</keyword>
<feature type="domain" description="Phage shock protein PspC N-terminal" evidence="7">
    <location>
        <begin position="4"/>
        <end position="61"/>
    </location>
</feature>
<evidence type="ECO:0000256" key="5">
    <source>
        <dbReference type="ARBA" id="ARBA00023136"/>
    </source>
</evidence>
<dbReference type="Proteomes" id="UP000092695">
    <property type="component" value="Chromosome"/>
</dbReference>
<evidence type="ECO:0000259" key="7">
    <source>
        <dbReference type="Pfam" id="PF04024"/>
    </source>
</evidence>
<dbReference type="InterPro" id="IPR014320">
    <property type="entry name" value="Phageshock_PspC"/>
</dbReference>
<name>A0A193LKK0_9GAMM</name>
<dbReference type="InterPro" id="IPR007168">
    <property type="entry name" value="Phageshock_PspC_N"/>
</dbReference>
<gene>
    <name evidence="8" type="ORF">BA177_02365</name>
</gene>
<evidence type="ECO:0000256" key="1">
    <source>
        <dbReference type="ARBA" id="ARBA00004162"/>
    </source>
</evidence>
<dbReference type="KEGG" id="woc:BA177_02365"/>
<dbReference type="InterPro" id="IPR052027">
    <property type="entry name" value="PspC"/>
</dbReference>
<keyword evidence="3 6" id="KW-0812">Transmembrane</keyword>
<comment type="subcellular location">
    <subcellularLocation>
        <location evidence="1">Cell membrane</location>
        <topology evidence="1">Single-pass membrane protein</topology>
    </subcellularLocation>
</comment>
<dbReference type="PANTHER" id="PTHR33885:SF3">
    <property type="entry name" value="PHAGE SHOCK PROTEIN C"/>
    <property type="match status" value="1"/>
</dbReference>
<keyword evidence="2" id="KW-1003">Cell membrane</keyword>